<dbReference type="InterPro" id="IPR001356">
    <property type="entry name" value="HD"/>
</dbReference>
<keyword evidence="7 8" id="KW-0539">Nucleus</keyword>
<keyword evidence="11" id="KW-1185">Reference proteome</keyword>
<evidence type="ECO:0000313" key="10">
    <source>
        <dbReference type="EMBL" id="KAE9607376.1"/>
    </source>
</evidence>
<dbReference type="PROSITE" id="PS50071">
    <property type="entry name" value="HOMEOBOX_2"/>
    <property type="match status" value="1"/>
</dbReference>
<dbReference type="InterPro" id="IPR050762">
    <property type="entry name" value="HD-ZIP_Homeobox_LZ_Class_II"/>
</dbReference>
<protein>
    <submittedName>
        <fullName evidence="10">Putative transcription factor homeobox-WOX family</fullName>
    </submittedName>
</protein>
<gene>
    <name evidence="10" type="ORF">Lalb_Chr09g0329351</name>
</gene>
<dbReference type="EMBL" id="WOCE01000009">
    <property type="protein sequence ID" value="KAE9607376.1"/>
    <property type="molecule type" value="Genomic_DNA"/>
</dbReference>
<dbReference type="PANTHER" id="PTHR45714">
    <property type="entry name" value="HOMEOBOX-LEUCINE ZIPPER PROTEIN HAT14"/>
    <property type="match status" value="1"/>
</dbReference>
<evidence type="ECO:0000256" key="6">
    <source>
        <dbReference type="ARBA" id="ARBA00023163"/>
    </source>
</evidence>
<dbReference type="Pfam" id="PF00046">
    <property type="entry name" value="Homeodomain"/>
    <property type="match status" value="1"/>
</dbReference>
<comment type="similarity">
    <text evidence="2">Belongs to the HD-ZIP homeobox family. Class II subfamily.</text>
</comment>
<evidence type="ECO:0000256" key="8">
    <source>
        <dbReference type="PROSITE-ProRule" id="PRU00108"/>
    </source>
</evidence>
<dbReference type="InterPro" id="IPR003106">
    <property type="entry name" value="Leu_zip_homeo"/>
</dbReference>
<dbReference type="SUPFAM" id="SSF46689">
    <property type="entry name" value="Homeodomain-like"/>
    <property type="match status" value="1"/>
</dbReference>
<dbReference type="GO" id="GO:0000981">
    <property type="term" value="F:DNA-binding transcription factor activity, RNA polymerase II-specific"/>
    <property type="evidence" value="ECO:0007669"/>
    <property type="project" value="InterPro"/>
</dbReference>
<evidence type="ECO:0000256" key="4">
    <source>
        <dbReference type="ARBA" id="ARBA00023125"/>
    </source>
</evidence>
<dbReference type="Pfam" id="PF02183">
    <property type="entry name" value="HALZ"/>
    <property type="match status" value="1"/>
</dbReference>
<dbReference type="OrthoDB" id="6159439at2759"/>
<keyword evidence="4 8" id="KW-0238">DNA-binding</keyword>
<dbReference type="InterPro" id="IPR009057">
    <property type="entry name" value="Homeodomain-like_sf"/>
</dbReference>
<evidence type="ECO:0000256" key="1">
    <source>
        <dbReference type="ARBA" id="ARBA00004123"/>
    </source>
</evidence>
<dbReference type="Proteomes" id="UP000447434">
    <property type="component" value="Chromosome 9"/>
</dbReference>
<organism evidence="10 11">
    <name type="scientific">Lupinus albus</name>
    <name type="common">White lupine</name>
    <name type="synonym">Lupinus termis</name>
    <dbReference type="NCBI Taxonomy" id="3870"/>
    <lineage>
        <taxon>Eukaryota</taxon>
        <taxon>Viridiplantae</taxon>
        <taxon>Streptophyta</taxon>
        <taxon>Embryophyta</taxon>
        <taxon>Tracheophyta</taxon>
        <taxon>Spermatophyta</taxon>
        <taxon>Magnoliopsida</taxon>
        <taxon>eudicotyledons</taxon>
        <taxon>Gunneridae</taxon>
        <taxon>Pentapetalae</taxon>
        <taxon>rosids</taxon>
        <taxon>fabids</taxon>
        <taxon>Fabales</taxon>
        <taxon>Fabaceae</taxon>
        <taxon>Papilionoideae</taxon>
        <taxon>50 kb inversion clade</taxon>
        <taxon>genistoids sensu lato</taxon>
        <taxon>core genistoids</taxon>
        <taxon>Genisteae</taxon>
        <taxon>Lupinus</taxon>
    </lineage>
</organism>
<comment type="caution">
    <text evidence="10">The sequence shown here is derived from an EMBL/GenBank/DDBJ whole genome shotgun (WGS) entry which is preliminary data.</text>
</comment>
<dbReference type="PROSITE" id="PS00027">
    <property type="entry name" value="HOMEOBOX_1"/>
    <property type="match status" value="1"/>
</dbReference>
<dbReference type="AlphaFoldDB" id="A0A6A4Q1J7"/>
<dbReference type="FunFam" id="1.10.10.60:FF:000577">
    <property type="entry name" value="Homeobox-leucine zipper protein 18"/>
    <property type="match status" value="1"/>
</dbReference>
<sequence>MAHDHDASISDLHLVLGLALTSTTQKETFTPSPQSNKVVDDHLTLIRTTSKKPYYEDEPSLTLGLSGESYQFNQVPLDMSTQTSPLSVVSSFSSGRVKRERELSSEEVEATEIEIERVSSRVSDEDEDGTNVRKKLRLNKEQSALLEESFKQHSTLNPKQKQALAKHLNLLPRQVEVWFQNRRARTKLKQTEVDCDFLKKCCETLKVENMRLQKELQELKALKVTQPLYMPIPAATLTMCPSCERLGHGLSGAGVSNKTTPFSISMPPKPHFYNPFTNPSAAC</sequence>
<evidence type="ECO:0000313" key="11">
    <source>
        <dbReference type="Proteomes" id="UP000447434"/>
    </source>
</evidence>
<evidence type="ECO:0000256" key="5">
    <source>
        <dbReference type="ARBA" id="ARBA00023155"/>
    </source>
</evidence>
<dbReference type="GO" id="GO:0043565">
    <property type="term" value="F:sequence-specific DNA binding"/>
    <property type="evidence" value="ECO:0007669"/>
    <property type="project" value="InterPro"/>
</dbReference>
<dbReference type="GO" id="GO:0005634">
    <property type="term" value="C:nucleus"/>
    <property type="evidence" value="ECO:0007669"/>
    <property type="project" value="UniProtKB-SubCell"/>
</dbReference>
<proteinExistence type="inferred from homology"/>
<keyword evidence="6" id="KW-0804">Transcription</keyword>
<keyword evidence="3" id="KW-0805">Transcription regulation</keyword>
<dbReference type="PANTHER" id="PTHR45714:SF34">
    <property type="entry name" value="HOMEOBOX-LEUCINE ZIPPER PROTEIN HAT9"/>
    <property type="match status" value="1"/>
</dbReference>
<accession>A0A6A4Q1J7</accession>
<evidence type="ECO:0000256" key="2">
    <source>
        <dbReference type="ARBA" id="ARBA00006074"/>
    </source>
</evidence>
<dbReference type="InterPro" id="IPR017970">
    <property type="entry name" value="Homeobox_CS"/>
</dbReference>
<evidence type="ECO:0000256" key="9">
    <source>
        <dbReference type="RuleBase" id="RU000682"/>
    </source>
</evidence>
<evidence type="ECO:0000256" key="7">
    <source>
        <dbReference type="ARBA" id="ARBA00023242"/>
    </source>
</evidence>
<dbReference type="SMART" id="SM00389">
    <property type="entry name" value="HOX"/>
    <property type="match status" value="1"/>
</dbReference>
<dbReference type="CDD" id="cd00086">
    <property type="entry name" value="homeodomain"/>
    <property type="match status" value="1"/>
</dbReference>
<reference evidence="11" key="1">
    <citation type="journal article" date="2020" name="Nat. Commun.">
        <title>Genome sequence of the cluster root forming white lupin.</title>
        <authorList>
            <person name="Hufnagel B."/>
            <person name="Marques A."/>
            <person name="Soriano A."/>
            <person name="Marques L."/>
            <person name="Divol F."/>
            <person name="Doumas P."/>
            <person name="Sallet E."/>
            <person name="Mancinotti D."/>
            <person name="Carrere S."/>
            <person name="Marande W."/>
            <person name="Arribat S."/>
            <person name="Keller J."/>
            <person name="Huneau C."/>
            <person name="Blein T."/>
            <person name="Aime D."/>
            <person name="Laguerre M."/>
            <person name="Taylor J."/>
            <person name="Schubert V."/>
            <person name="Nelson M."/>
            <person name="Geu-Flores F."/>
            <person name="Crespi M."/>
            <person name="Gallardo-Guerrero K."/>
            <person name="Delaux P.-M."/>
            <person name="Salse J."/>
            <person name="Berges H."/>
            <person name="Guyot R."/>
            <person name="Gouzy J."/>
            <person name="Peret B."/>
        </authorList>
    </citation>
    <scope>NUCLEOTIDE SEQUENCE [LARGE SCALE GENOMIC DNA]</scope>
    <source>
        <strain evidence="11">cv. Amiga</strain>
    </source>
</reference>
<dbReference type="Gene3D" id="1.10.10.60">
    <property type="entry name" value="Homeodomain-like"/>
    <property type="match status" value="1"/>
</dbReference>
<name>A0A6A4Q1J7_LUPAL</name>
<dbReference type="SMART" id="SM00340">
    <property type="entry name" value="HALZ"/>
    <property type="match status" value="1"/>
</dbReference>
<evidence type="ECO:0000256" key="3">
    <source>
        <dbReference type="ARBA" id="ARBA00023015"/>
    </source>
</evidence>
<comment type="subcellular location">
    <subcellularLocation>
        <location evidence="1 8 9">Nucleus</location>
    </subcellularLocation>
</comment>
<feature type="DNA-binding region" description="Homeobox" evidence="8">
    <location>
        <begin position="131"/>
        <end position="190"/>
    </location>
</feature>
<keyword evidence="5 8" id="KW-0371">Homeobox</keyword>